<organism evidence="2">
    <name type="scientific">Anguilla anguilla</name>
    <name type="common">European freshwater eel</name>
    <name type="synonym">Muraena anguilla</name>
    <dbReference type="NCBI Taxonomy" id="7936"/>
    <lineage>
        <taxon>Eukaryota</taxon>
        <taxon>Metazoa</taxon>
        <taxon>Chordata</taxon>
        <taxon>Craniata</taxon>
        <taxon>Vertebrata</taxon>
        <taxon>Euteleostomi</taxon>
        <taxon>Actinopterygii</taxon>
        <taxon>Neopterygii</taxon>
        <taxon>Teleostei</taxon>
        <taxon>Anguilliformes</taxon>
        <taxon>Anguillidae</taxon>
        <taxon>Anguilla</taxon>
    </lineage>
</organism>
<reference evidence="2" key="1">
    <citation type="submission" date="2014-11" db="EMBL/GenBank/DDBJ databases">
        <authorList>
            <person name="Amaro Gonzalez C."/>
        </authorList>
    </citation>
    <scope>NUCLEOTIDE SEQUENCE</scope>
</reference>
<feature type="region of interest" description="Disordered" evidence="1">
    <location>
        <begin position="1"/>
        <end position="23"/>
    </location>
</feature>
<proteinExistence type="predicted"/>
<protein>
    <submittedName>
        <fullName evidence="2">Uncharacterized protein</fullName>
    </submittedName>
</protein>
<reference evidence="2" key="2">
    <citation type="journal article" date="2015" name="Fish Shellfish Immunol.">
        <title>Early steps in the European eel (Anguilla anguilla)-Vibrio vulnificus interaction in the gills: Role of the RtxA13 toxin.</title>
        <authorList>
            <person name="Callol A."/>
            <person name="Pajuelo D."/>
            <person name="Ebbesson L."/>
            <person name="Teles M."/>
            <person name="MacKenzie S."/>
            <person name="Amaro C."/>
        </authorList>
    </citation>
    <scope>NUCLEOTIDE SEQUENCE</scope>
</reference>
<dbReference type="EMBL" id="GBXM01059510">
    <property type="protein sequence ID" value="JAH49067.1"/>
    <property type="molecule type" value="Transcribed_RNA"/>
</dbReference>
<dbReference type="AlphaFoldDB" id="A0A0E9T6L3"/>
<accession>A0A0E9T6L3</accession>
<name>A0A0E9T6L3_ANGAN</name>
<evidence type="ECO:0000313" key="2">
    <source>
        <dbReference type="EMBL" id="JAH49067.1"/>
    </source>
</evidence>
<evidence type="ECO:0000256" key="1">
    <source>
        <dbReference type="SAM" id="MobiDB-lite"/>
    </source>
</evidence>
<sequence length="54" mass="6106">MPFGCSHRHYSELSGPGQMPLSENQQLLKDGKCHWVTGVKQLKACHLTRPSTER</sequence>